<feature type="signal peptide" evidence="1">
    <location>
        <begin position="1"/>
        <end position="19"/>
    </location>
</feature>
<keyword evidence="1" id="KW-0732">Signal</keyword>
<comment type="caution">
    <text evidence="2">The sequence shown here is derived from an EMBL/GenBank/DDBJ whole genome shotgun (WGS) entry which is preliminary data.</text>
</comment>
<keyword evidence="3" id="KW-1185">Reference proteome</keyword>
<organism evidence="2 3">
    <name type="scientific">Formosa undariae</name>
    <dbReference type="NCBI Taxonomy" id="1325436"/>
    <lineage>
        <taxon>Bacteria</taxon>
        <taxon>Pseudomonadati</taxon>
        <taxon>Bacteroidota</taxon>
        <taxon>Flavobacteriia</taxon>
        <taxon>Flavobacteriales</taxon>
        <taxon>Flavobacteriaceae</taxon>
        <taxon>Formosa</taxon>
    </lineage>
</organism>
<name>A0ABV5F5V0_9FLAO</name>
<dbReference type="EMBL" id="JBHMEZ010000032">
    <property type="protein sequence ID" value="MFB9054828.1"/>
    <property type="molecule type" value="Genomic_DNA"/>
</dbReference>
<evidence type="ECO:0000313" key="2">
    <source>
        <dbReference type="EMBL" id="MFB9054828.1"/>
    </source>
</evidence>
<gene>
    <name evidence="2" type="ORF">ACFFVB_17190</name>
</gene>
<dbReference type="RefSeq" id="WP_382384465.1">
    <property type="nucleotide sequence ID" value="NZ_JBHMEZ010000032.1"/>
</dbReference>
<evidence type="ECO:0000313" key="3">
    <source>
        <dbReference type="Proteomes" id="UP001589605"/>
    </source>
</evidence>
<protein>
    <recommendedName>
        <fullName evidence="4">DUF5007 domain-containing protein</fullName>
    </recommendedName>
</protein>
<evidence type="ECO:0000256" key="1">
    <source>
        <dbReference type="SAM" id="SignalP"/>
    </source>
</evidence>
<accession>A0ABV5F5V0</accession>
<reference evidence="2 3" key="1">
    <citation type="submission" date="2024-09" db="EMBL/GenBank/DDBJ databases">
        <authorList>
            <person name="Sun Q."/>
            <person name="Mori K."/>
        </authorList>
    </citation>
    <scope>NUCLEOTIDE SEQUENCE [LARGE SCALE GENOMIC DNA]</scope>
    <source>
        <strain evidence="2 3">CECT 8286</strain>
    </source>
</reference>
<proteinExistence type="predicted"/>
<evidence type="ECO:0008006" key="4">
    <source>
        <dbReference type="Google" id="ProtNLM"/>
    </source>
</evidence>
<dbReference type="Proteomes" id="UP001589605">
    <property type="component" value="Unassembled WGS sequence"/>
</dbReference>
<sequence length="340" mass="38373">MKKTNKIIMAALSLSFLIAACSEVETGYLSGYIKYENPVLYVQSGTDVSTGKLLPDGSTKPLTVEMLEIRNKETGEIAEDLLTERPIVNWLEAYNYETDSTLAQIEEKLVYVDAPAFNFNTVNGEIRWNANTQYAEAEQYEFDLKISNVRGSDVFPNIGQVEITPFEAVTFVNGTRVQVRSLDPVKTIYNVTESVDVLNTGDSEINTVTKISDESAPGITVILKVVDKNGTPFNPKTGEVLPNWSGSNLPSYEQSSVNTELTDEAFIYHFPVTPFPYYTWYHKNPLMYYHIPEGTLGNLDDNEDYDPINGRYWLNFRTNLRINGPGTWEILIRFPTVTHI</sequence>
<feature type="chain" id="PRO_5045690878" description="DUF5007 domain-containing protein" evidence="1">
    <location>
        <begin position="20"/>
        <end position="340"/>
    </location>
</feature>
<dbReference type="PROSITE" id="PS51257">
    <property type="entry name" value="PROKAR_LIPOPROTEIN"/>
    <property type="match status" value="1"/>
</dbReference>